<dbReference type="OrthoDB" id="7331812at2759"/>
<dbReference type="OMA" id="RTLQHWE"/>
<evidence type="ECO:0000313" key="1">
    <source>
        <dbReference type="EMBL" id="EDW31350.1"/>
    </source>
</evidence>
<protein>
    <submittedName>
        <fullName evidence="1">GL11010</fullName>
    </submittedName>
</protein>
<dbReference type="SMR" id="B4GBX1"/>
<accession>B4GBX1</accession>
<dbReference type="PhylomeDB" id="B4GBX1"/>
<keyword evidence="2" id="KW-1185">Reference proteome</keyword>
<dbReference type="AlphaFoldDB" id="B4GBX1"/>
<evidence type="ECO:0000313" key="2">
    <source>
        <dbReference type="Proteomes" id="UP000008744"/>
    </source>
</evidence>
<dbReference type="eggNOG" id="KOG1721">
    <property type="taxonomic scope" value="Eukaryota"/>
</dbReference>
<dbReference type="EMBL" id="CH479181">
    <property type="protein sequence ID" value="EDW31350.1"/>
    <property type="molecule type" value="Genomic_DNA"/>
</dbReference>
<dbReference type="HOGENOM" id="CLU_1125544_0_0_1"/>
<name>B4GBX1_DROPE</name>
<dbReference type="STRING" id="7234.B4GBX1"/>
<reference evidence="1 2" key="1">
    <citation type="journal article" date="2007" name="Nature">
        <title>Evolution of genes and genomes on the Drosophila phylogeny.</title>
        <authorList>
            <consortium name="Drosophila 12 Genomes Consortium"/>
            <person name="Clark A.G."/>
            <person name="Eisen M.B."/>
            <person name="Smith D.R."/>
            <person name="Bergman C.M."/>
            <person name="Oliver B."/>
            <person name="Markow T.A."/>
            <person name="Kaufman T.C."/>
            <person name="Kellis M."/>
            <person name="Gelbart W."/>
            <person name="Iyer V.N."/>
            <person name="Pollard D.A."/>
            <person name="Sackton T.B."/>
            <person name="Larracuente A.M."/>
            <person name="Singh N.D."/>
            <person name="Abad J.P."/>
            <person name="Abt D.N."/>
            <person name="Adryan B."/>
            <person name="Aguade M."/>
            <person name="Akashi H."/>
            <person name="Anderson W.W."/>
            <person name="Aquadro C.F."/>
            <person name="Ardell D.H."/>
            <person name="Arguello R."/>
            <person name="Artieri C.G."/>
            <person name="Barbash D.A."/>
            <person name="Barker D."/>
            <person name="Barsanti P."/>
            <person name="Batterham P."/>
            <person name="Batzoglou S."/>
            <person name="Begun D."/>
            <person name="Bhutkar A."/>
            <person name="Blanco E."/>
            <person name="Bosak S.A."/>
            <person name="Bradley R.K."/>
            <person name="Brand A.D."/>
            <person name="Brent M.R."/>
            <person name="Brooks A.N."/>
            <person name="Brown R.H."/>
            <person name="Butlin R.K."/>
            <person name="Caggese C."/>
            <person name="Calvi B.R."/>
            <person name="Bernardo de Carvalho A."/>
            <person name="Caspi A."/>
            <person name="Castrezana S."/>
            <person name="Celniker S.E."/>
            <person name="Chang J.L."/>
            <person name="Chapple C."/>
            <person name="Chatterji S."/>
            <person name="Chinwalla A."/>
            <person name="Civetta A."/>
            <person name="Clifton S.W."/>
            <person name="Comeron J.M."/>
            <person name="Costello J.C."/>
            <person name="Coyne J.A."/>
            <person name="Daub J."/>
            <person name="David R.G."/>
            <person name="Delcher A.L."/>
            <person name="Delehaunty K."/>
            <person name="Do C.B."/>
            <person name="Ebling H."/>
            <person name="Edwards K."/>
            <person name="Eickbush T."/>
            <person name="Evans J.D."/>
            <person name="Filipski A."/>
            <person name="Findeiss S."/>
            <person name="Freyhult E."/>
            <person name="Fulton L."/>
            <person name="Fulton R."/>
            <person name="Garcia A.C."/>
            <person name="Gardiner A."/>
            <person name="Garfield D.A."/>
            <person name="Garvin B.E."/>
            <person name="Gibson G."/>
            <person name="Gilbert D."/>
            <person name="Gnerre S."/>
            <person name="Godfrey J."/>
            <person name="Good R."/>
            <person name="Gotea V."/>
            <person name="Gravely B."/>
            <person name="Greenberg A.J."/>
            <person name="Griffiths-Jones S."/>
            <person name="Gross S."/>
            <person name="Guigo R."/>
            <person name="Gustafson E.A."/>
            <person name="Haerty W."/>
            <person name="Hahn M.W."/>
            <person name="Halligan D.L."/>
            <person name="Halpern A.L."/>
            <person name="Halter G.M."/>
            <person name="Han M.V."/>
            <person name="Heger A."/>
            <person name="Hillier L."/>
            <person name="Hinrichs A.S."/>
            <person name="Holmes I."/>
            <person name="Hoskins R.A."/>
            <person name="Hubisz M.J."/>
            <person name="Hultmark D."/>
            <person name="Huntley M.A."/>
            <person name="Jaffe D.B."/>
            <person name="Jagadeeshan S."/>
            <person name="Jeck W.R."/>
            <person name="Johnson J."/>
            <person name="Jones C.D."/>
            <person name="Jordan W.C."/>
            <person name="Karpen G.H."/>
            <person name="Kataoka E."/>
            <person name="Keightley P.D."/>
            <person name="Kheradpour P."/>
            <person name="Kirkness E.F."/>
            <person name="Koerich L.B."/>
            <person name="Kristiansen K."/>
            <person name="Kudrna D."/>
            <person name="Kulathinal R.J."/>
            <person name="Kumar S."/>
            <person name="Kwok R."/>
            <person name="Lander E."/>
            <person name="Langley C.H."/>
            <person name="Lapoint R."/>
            <person name="Lazzaro B.P."/>
            <person name="Lee S.J."/>
            <person name="Levesque L."/>
            <person name="Li R."/>
            <person name="Lin C.F."/>
            <person name="Lin M.F."/>
            <person name="Lindblad-Toh K."/>
            <person name="Llopart A."/>
            <person name="Long M."/>
            <person name="Low L."/>
            <person name="Lozovsky E."/>
            <person name="Lu J."/>
            <person name="Luo M."/>
            <person name="Machado C.A."/>
            <person name="Makalowski W."/>
            <person name="Marzo M."/>
            <person name="Matsuda M."/>
            <person name="Matzkin L."/>
            <person name="McAllister B."/>
            <person name="McBride C.S."/>
            <person name="McKernan B."/>
            <person name="McKernan K."/>
            <person name="Mendez-Lago M."/>
            <person name="Minx P."/>
            <person name="Mollenhauer M.U."/>
            <person name="Montooth K."/>
            <person name="Mount S.M."/>
            <person name="Mu X."/>
            <person name="Myers E."/>
            <person name="Negre B."/>
            <person name="Newfeld S."/>
            <person name="Nielsen R."/>
            <person name="Noor M.A."/>
            <person name="O'Grady P."/>
            <person name="Pachter L."/>
            <person name="Papaceit M."/>
            <person name="Parisi M.J."/>
            <person name="Parisi M."/>
            <person name="Parts L."/>
            <person name="Pedersen J.S."/>
            <person name="Pesole G."/>
            <person name="Phillippy A.M."/>
            <person name="Ponting C.P."/>
            <person name="Pop M."/>
            <person name="Porcelli D."/>
            <person name="Powell J.R."/>
            <person name="Prohaska S."/>
            <person name="Pruitt K."/>
            <person name="Puig M."/>
            <person name="Quesneville H."/>
            <person name="Ram K.R."/>
            <person name="Rand D."/>
            <person name="Rasmussen M.D."/>
            <person name="Reed L.K."/>
            <person name="Reenan R."/>
            <person name="Reily A."/>
            <person name="Remington K.A."/>
            <person name="Rieger T.T."/>
            <person name="Ritchie M.G."/>
            <person name="Robin C."/>
            <person name="Rogers Y.H."/>
            <person name="Rohde C."/>
            <person name="Rozas J."/>
            <person name="Rubenfield M.J."/>
            <person name="Ruiz A."/>
            <person name="Russo S."/>
            <person name="Salzberg S.L."/>
            <person name="Sanchez-Gracia A."/>
            <person name="Saranga D.J."/>
            <person name="Sato H."/>
            <person name="Schaeffer S.W."/>
            <person name="Schatz M.C."/>
            <person name="Schlenke T."/>
            <person name="Schwartz R."/>
            <person name="Segarra C."/>
            <person name="Singh R.S."/>
            <person name="Sirot L."/>
            <person name="Sirota M."/>
            <person name="Sisneros N.B."/>
            <person name="Smith C.D."/>
            <person name="Smith T.F."/>
            <person name="Spieth J."/>
            <person name="Stage D.E."/>
            <person name="Stark A."/>
            <person name="Stephan W."/>
            <person name="Strausberg R.L."/>
            <person name="Strempel S."/>
            <person name="Sturgill D."/>
            <person name="Sutton G."/>
            <person name="Sutton G.G."/>
            <person name="Tao W."/>
            <person name="Teichmann S."/>
            <person name="Tobari Y.N."/>
            <person name="Tomimura Y."/>
            <person name="Tsolas J.M."/>
            <person name="Valente V.L."/>
            <person name="Venter E."/>
            <person name="Venter J.C."/>
            <person name="Vicario S."/>
            <person name="Vieira F.G."/>
            <person name="Vilella A.J."/>
            <person name="Villasante A."/>
            <person name="Walenz B."/>
            <person name="Wang J."/>
            <person name="Wasserman M."/>
            <person name="Watts T."/>
            <person name="Wilson D."/>
            <person name="Wilson R.K."/>
            <person name="Wing R.A."/>
            <person name="Wolfner M.F."/>
            <person name="Wong A."/>
            <person name="Wong G.K."/>
            <person name="Wu C.I."/>
            <person name="Wu G."/>
            <person name="Yamamoto D."/>
            <person name="Yang H.P."/>
            <person name="Yang S.P."/>
            <person name="Yorke J.A."/>
            <person name="Yoshida K."/>
            <person name="Zdobnov E."/>
            <person name="Zhang P."/>
            <person name="Zhang Y."/>
            <person name="Zimin A.V."/>
            <person name="Baldwin J."/>
            <person name="Abdouelleil A."/>
            <person name="Abdulkadir J."/>
            <person name="Abebe A."/>
            <person name="Abera B."/>
            <person name="Abreu J."/>
            <person name="Acer S.C."/>
            <person name="Aftuck L."/>
            <person name="Alexander A."/>
            <person name="An P."/>
            <person name="Anderson E."/>
            <person name="Anderson S."/>
            <person name="Arachi H."/>
            <person name="Azer M."/>
            <person name="Bachantsang P."/>
            <person name="Barry A."/>
            <person name="Bayul T."/>
            <person name="Berlin A."/>
            <person name="Bessette D."/>
            <person name="Bloom T."/>
            <person name="Blye J."/>
            <person name="Boguslavskiy L."/>
            <person name="Bonnet C."/>
            <person name="Boukhgalter B."/>
            <person name="Bourzgui I."/>
            <person name="Brown A."/>
            <person name="Cahill P."/>
            <person name="Channer S."/>
            <person name="Cheshatsang Y."/>
            <person name="Chuda L."/>
            <person name="Citroen M."/>
            <person name="Collymore A."/>
            <person name="Cooke P."/>
            <person name="Costello M."/>
            <person name="D'Aco K."/>
            <person name="Daza R."/>
            <person name="De Haan G."/>
            <person name="DeGray S."/>
            <person name="DeMaso C."/>
            <person name="Dhargay N."/>
            <person name="Dooley K."/>
            <person name="Dooley E."/>
            <person name="Doricent M."/>
            <person name="Dorje P."/>
            <person name="Dorjee K."/>
            <person name="Dupes A."/>
            <person name="Elong R."/>
            <person name="Falk J."/>
            <person name="Farina A."/>
            <person name="Faro S."/>
            <person name="Ferguson D."/>
            <person name="Fisher S."/>
            <person name="Foley C.D."/>
            <person name="Franke A."/>
            <person name="Friedrich D."/>
            <person name="Gadbois L."/>
            <person name="Gearin G."/>
            <person name="Gearin C.R."/>
            <person name="Giannoukos G."/>
            <person name="Goode T."/>
            <person name="Graham J."/>
            <person name="Grandbois E."/>
            <person name="Grewal S."/>
            <person name="Gyaltsen K."/>
            <person name="Hafez N."/>
            <person name="Hagos B."/>
            <person name="Hall J."/>
            <person name="Henson C."/>
            <person name="Hollinger A."/>
            <person name="Honan T."/>
            <person name="Huard M.D."/>
            <person name="Hughes L."/>
            <person name="Hurhula B."/>
            <person name="Husby M.E."/>
            <person name="Kamat A."/>
            <person name="Kanga B."/>
            <person name="Kashin S."/>
            <person name="Khazanovich D."/>
            <person name="Kisner P."/>
            <person name="Lance K."/>
            <person name="Lara M."/>
            <person name="Lee W."/>
            <person name="Lennon N."/>
            <person name="Letendre F."/>
            <person name="LeVine R."/>
            <person name="Lipovsky A."/>
            <person name="Liu X."/>
            <person name="Liu J."/>
            <person name="Liu S."/>
            <person name="Lokyitsang T."/>
            <person name="Lokyitsang Y."/>
            <person name="Lubonja R."/>
            <person name="Lui A."/>
            <person name="MacDonald P."/>
            <person name="Magnisalis V."/>
            <person name="Maru K."/>
            <person name="Matthews C."/>
            <person name="McCusker W."/>
            <person name="McDonough S."/>
            <person name="Mehta T."/>
            <person name="Meldrim J."/>
            <person name="Meneus L."/>
            <person name="Mihai O."/>
            <person name="Mihalev A."/>
            <person name="Mihova T."/>
            <person name="Mittelman R."/>
            <person name="Mlenga V."/>
            <person name="Montmayeur A."/>
            <person name="Mulrain L."/>
            <person name="Navidi A."/>
            <person name="Naylor J."/>
            <person name="Negash T."/>
            <person name="Nguyen T."/>
            <person name="Nguyen N."/>
            <person name="Nicol R."/>
            <person name="Norbu C."/>
            <person name="Norbu N."/>
            <person name="Novod N."/>
            <person name="O'Neill B."/>
            <person name="Osman S."/>
            <person name="Markiewicz E."/>
            <person name="Oyono O.L."/>
            <person name="Patti C."/>
            <person name="Phunkhang P."/>
            <person name="Pierre F."/>
            <person name="Priest M."/>
            <person name="Raghuraman S."/>
            <person name="Rege F."/>
            <person name="Reyes R."/>
            <person name="Rise C."/>
            <person name="Rogov P."/>
            <person name="Ross K."/>
            <person name="Ryan E."/>
            <person name="Settipalli S."/>
            <person name="Shea T."/>
            <person name="Sherpa N."/>
            <person name="Shi L."/>
            <person name="Shih D."/>
            <person name="Sparrow T."/>
            <person name="Spaulding J."/>
            <person name="Stalker J."/>
            <person name="Stange-Thomann N."/>
            <person name="Stavropoulos S."/>
            <person name="Stone C."/>
            <person name="Strader C."/>
            <person name="Tesfaye S."/>
            <person name="Thomson T."/>
            <person name="Thoulutsang Y."/>
            <person name="Thoulutsang D."/>
            <person name="Topham K."/>
            <person name="Topping I."/>
            <person name="Tsamla T."/>
            <person name="Vassiliev H."/>
            <person name="Vo A."/>
            <person name="Wangchuk T."/>
            <person name="Wangdi T."/>
            <person name="Weiand M."/>
            <person name="Wilkinson J."/>
            <person name="Wilson A."/>
            <person name="Yadav S."/>
            <person name="Young G."/>
            <person name="Yu Q."/>
            <person name="Zembek L."/>
            <person name="Zhong D."/>
            <person name="Zimmer A."/>
            <person name="Zwirko Z."/>
            <person name="Jaffe D.B."/>
            <person name="Alvarez P."/>
            <person name="Brockman W."/>
            <person name="Butler J."/>
            <person name="Chin C."/>
            <person name="Gnerre S."/>
            <person name="Grabherr M."/>
            <person name="Kleber M."/>
            <person name="Mauceli E."/>
            <person name="MacCallum I."/>
        </authorList>
    </citation>
    <scope>NUCLEOTIDE SEQUENCE [LARGE SCALE GENOMIC DNA]</scope>
    <source>
        <strain evidence="2">MSH-3 / Tucson 14011-0111.49</strain>
    </source>
</reference>
<organism evidence="2">
    <name type="scientific">Drosophila persimilis</name>
    <name type="common">Fruit fly</name>
    <dbReference type="NCBI Taxonomy" id="7234"/>
    <lineage>
        <taxon>Eukaryota</taxon>
        <taxon>Metazoa</taxon>
        <taxon>Ecdysozoa</taxon>
        <taxon>Arthropoda</taxon>
        <taxon>Hexapoda</taxon>
        <taxon>Insecta</taxon>
        <taxon>Pterygota</taxon>
        <taxon>Neoptera</taxon>
        <taxon>Endopterygota</taxon>
        <taxon>Diptera</taxon>
        <taxon>Brachycera</taxon>
        <taxon>Muscomorpha</taxon>
        <taxon>Ephydroidea</taxon>
        <taxon>Drosophilidae</taxon>
        <taxon>Drosophila</taxon>
        <taxon>Sophophora</taxon>
    </lineage>
</organism>
<dbReference type="KEGG" id="dpe:6590007"/>
<sequence>MEDFERDLRLDRGVCGYLTPLKLKPEAVPSLQSHQDMDLEIVEEHLLPPETNEETLMVQYDKEPARNQPEESESDYEFEELPAEECLQVQVVDADGYLKVLEKENSELKRDNLIMNLSIQTSERDTERLQRQLDKSNDLYGQLVTNLERIFSPAQIEKIQNDRRIVWPRADLIEAHNLYAASRSVCNILLRRNYPLPSVRTMQYWEARERNRTASAANQTAQRSATEQAMSHLLEVIDATNLVHNYT</sequence>
<gene>
    <name evidence="1" type="primary">Dper\GL11010</name>
    <name evidence="1" type="ORF">Dper_GL11010</name>
</gene>
<dbReference type="Proteomes" id="UP000008744">
    <property type="component" value="Unassembled WGS sequence"/>
</dbReference>
<proteinExistence type="predicted"/>